<protein>
    <submittedName>
        <fullName evidence="1">Uncharacterized protein</fullName>
    </submittedName>
</protein>
<organism evidence="1 2">
    <name type="scientific">Neobacillus sedimentimangrovi</name>
    <dbReference type="NCBI Taxonomy" id="2699460"/>
    <lineage>
        <taxon>Bacteria</taxon>
        <taxon>Bacillati</taxon>
        <taxon>Bacillota</taxon>
        <taxon>Bacilli</taxon>
        <taxon>Bacillales</taxon>
        <taxon>Bacillaceae</taxon>
        <taxon>Neobacillus</taxon>
    </lineage>
</organism>
<accession>A0ABS8QIM8</accession>
<dbReference type="EMBL" id="JAJODE010000023">
    <property type="protein sequence ID" value="MCD4839121.1"/>
    <property type="molecule type" value="Genomic_DNA"/>
</dbReference>
<evidence type="ECO:0000313" key="1">
    <source>
        <dbReference type="EMBL" id="MCD4839121.1"/>
    </source>
</evidence>
<comment type="caution">
    <text evidence="1">The sequence shown here is derived from an EMBL/GenBank/DDBJ whole genome shotgun (WGS) entry which is preliminary data.</text>
</comment>
<dbReference type="Proteomes" id="UP001162836">
    <property type="component" value="Unassembled WGS sequence"/>
</dbReference>
<keyword evidence="2" id="KW-1185">Reference proteome</keyword>
<evidence type="ECO:0000313" key="2">
    <source>
        <dbReference type="Proteomes" id="UP001162836"/>
    </source>
</evidence>
<gene>
    <name evidence="1" type="ORF">LRS37_09580</name>
</gene>
<proteinExistence type="predicted"/>
<reference evidence="1 2" key="1">
    <citation type="journal article" date="2023" name="Antonie Van Leeuwenhoek">
        <title>Unveiling the genomic potential of a novel thermostable glycoside hydrolases producing Neobacillus sedimentimangrovi UE25.</title>
        <authorList>
            <person name="Ejaz U."/>
            <person name="Saleem F."/>
            <person name="Rashid R."/>
            <person name="Hasan K.A."/>
            <person name="Syed M.N."/>
            <person name="Sohail M."/>
        </authorList>
    </citation>
    <scope>NUCLEOTIDE SEQUENCE [LARGE SCALE GENOMIC DNA]</scope>
    <source>
        <strain evidence="1 2">UE25</strain>
    </source>
</reference>
<name>A0ABS8QIM8_9BACI</name>
<sequence>MYKAILYLFFVVVCLTAVVFSSLKDSFYSFL</sequence>